<dbReference type="InterPro" id="IPR033399">
    <property type="entry name" value="TP_0789-like"/>
</dbReference>
<evidence type="ECO:0000256" key="4">
    <source>
        <dbReference type="ARBA" id="ARBA00022927"/>
    </source>
</evidence>
<keyword evidence="3" id="KW-0732">Signal</keyword>
<dbReference type="Pfam" id="PF17131">
    <property type="entry name" value="LolA_like"/>
    <property type="match status" value="1"/>
</dbReference>
<evidence type="ECO:0000259" key="5">
    <source>
        <dbReference type="Pfam" id="PF17131"/>
    </source>
</evidence>
<keyword evidence="6" id="KW-0449">Lipoprotein</keyword>
<dbReference type="CDD" id="cd16329">
    <property type="entry name" value="LolA_like"/>
    <property type="match status" value="1"/>
</dbReference>
<dbReference type="EMBL" id="AP024590">
    <property type="protein sequence ID" value="BCU56891.1"/>
    <property type="molecule type" value="Genomic_DNA"/>
</dbReference>
<evidence type="ECO:0000256" key="1">
    <source>
        <dbReference type="ARBA" id="ARBA00011245"/>
    </source>
</evidence>
<dbReference type="PIRSF" id="PIRSF028205">
    <property type="entry name" value="UCP028205"/>
    <property type="match status" value="1"/>
</dbReference>
<reference evidence="6" key="1">
    <citation type="submission" date="2021-04" db="EMBL/GenBank/DDBJ databases">
        <title>Difference and commonality of drug resistance evolution in various bacteria. and drug sensitivity profiles.</title>
        <authorList>
            <person name="Maeda T."/>
            <person name="Shibai A."/>
            <person name="Kawada K."/>
            <person name="Kotani H."/>
            <person name="Tarusawa Y."/>
            <person name="Tanabe K."/>
            <person name="Furusawa C."/>
        </authorList>
    </citation>
    <scope>NUCLEOTIDE SEQUENCE</scope>
    <source>
        <strain evidence="6">JCM 8580</strain>
    </source>
</reference>
<name>A0AA86IWC8_9ENTR</name>
<dbReference type="AlphaFoldDB" id="A0AA86IWC8"/>
<dbReference type="GO" id="GO:0015031">
    <property type="term" value="P:protein transport"/>
    <property type="evidence" value="ECO:0007669"/>
    <property type="project" value="UniProtKB-KW"/>
</dbReference>
<keyword evidence="4" id="KW-0653">Protein transport</keyword>
<accession>A0AA86IWC8</accession>
<feature type="domain" description="Uncharacterized protein TP-0789" evidence="5">
    <location>
        <begin position="67"/>
        <end position="244"/>
    </location>
</feature>
<dbReference type="SUPFAM" id="SSF89392">
    <property type="entry name" value="Prokaryotic lipoproteins and lipoprotein localization factors"/>
    <property type="match status" value="1"/>
</dbReference>
<evidence type="ECO:0000256" key="3">
    <source>
        <dbReference type="ARBA" id="ARBA00022729"/>
    </source>
</evidence>
<organism evidence="6 7">
    <name type="scientific">Enterobacter kobei</name>
    <dbReference type="NCBI Taxonomy" id="208224"/>
    <lineage>
        <taxon>Bacteria</taxon>
        <taxon>Pseudomonadati</taxon>
        <taxon>Pseudomonadota</taxon>
        <taxon>Gammaproteobacteria</taxon>
        <taxon>Enterobacterales</taxon>
        <taxon>Enterobacteriaceae</taxon>
        <taxon>Enterobacter</taxon>
        <taxon>Enterobacter cloacae complex</taxon>
    </lineage>
</organism>
<proteinExistence type="predicted"/>
<dbReference type="Gene3D" id="2.50.20.10">
    <property type="entry name" value="Lipoprotein localisation LolA/LolB/LppX"/>
    <property type="match status" value="1"/>
</dbReference>
<dbReference type="Proteomes" id="UP000682928">
    <property type="component" value="Chromosome"/>
</dbReference>
<sequence>MVFGLLCYLPTAFAAQDPQAILSASDAIRNPTQSFSLTTQLLDYQNGKQKDATTVVVYSRPDPRSGQYRSLLRFTAPERDAGKLMLKQDQDIWFYEPASKASVRISPQQRLLGQAANGDVVSTNFAADYQATAQVEENIEDGHRQPQASIRLTLKASTPQAVYHHIELWVEKDRWNPIKAQFYSESERLLKTAWYRRYQQQLGASRPTEIVIIDGLNPQLVTIMRNQDYHFRDIPERWFQRDYLVNFRADATP</sequence>
<dbReference type="InterPro" id="IPR029046">
    <property type="entry name" value="LolA/LolB/LppX"/>
</dbReference>
<dbReference type="InterPro" id="IPR011220">
    <property type="entry name" value="UCP028205"/>
</dbReference>
<evidence type="ECO:0000256" key="2">
    <source>
        <dbReference type="ARBA" id="ARBA00022448"/>
    </source>
</evidence>
<protein>
    <submittedName>
        <fullName evidence="6">Outer membrane lipoprotein-sorting protein</fullName>
    </submittedName>
</protein>
<evidence type="ECO:0000313" key="7">
    <source>
        <dbReference type="Proteomes" id="UP000682928"/>
    </source>
</evidence>
<evidence type="ECO:0000313" key="6">
    <source>
        <dbReference type="EMBL" id="BCU56891.1"/>
    </source>
</evidence>
<keyword evidence="2" id="KW-0813">Transport</keyword>
<gene>
    <name evidence="6" type="ORF">ENKO_34850</name>
</gene>
<comment type="subunit">
    <text evidence="1">Monomer.</text>
</comment>